<dbReference type="InterPro" id="IPR000639">
    <property type="entry name" value="Epox_hydrolase-like"/>
</dbReference>
<dbReference type="InterPro" id="IPR000073">
    <property type="entry name" value="AB_hydrolase_1"/>
</dbReference>
<reference evidence="4" key="1">
    <citation type="submission" date="2020-01" db="EMBL/GenBank/DDBJ databases">
        <authorList>
            <person name="Meier V. D."/>
            <person name="Meier V D."/>
        </authorList>
    </citation>
    <scope>NUCLEOTIDE SEQUENCE</scope>
    <source>
        <strain evidence="4">HLG_WM_MAG_10</strain>
    </source>
</reference>
<feature type="signal peptide" evidence="2">
    <location>
        <begin position="1"/>
        <end position="38"/>
    </location>
</feature>
<organism evidence="4">
    <name type="scientific">uncultured Aureispira sp</name>
    <dbReference type="NCBI Taxonomy" id="1331704"/>
    <lineage>
        <taxon>Bacteria</taxon>
        <taxon>Pseudomonadati</taxon>
        <taxon>Bacteroidota</taxon>
        <taxon>Saprospiria</taxon>
        <taxon>Saprospirales</taxon>
        <taxon>Saprospiraceae</taxon>
        <taxon>Aureispira</taxon>
        <taxon>environmental samples</taxon>
    </lineage>
</organism>
<proteinExistence type="predicted"/>
<gene>
    <name evidence="4" type="ORF">HELGO_WM22768</name>
</gene>
<evidence type="ECO:0000313" key="4">
    <source>
        <dbReference type="EMBL" id="CAA6828715.1"/>
    </source>
</evidence>
<dbReference type="AlphaFoldDB" id="A0A6S6U2F3"/>
<name>A0A6S6U2F3_9BACT</name>
<dbReference type="PANTHER" id="PTHR43329">
    <property type="entry name" value="EPOXIDE HYDROLASE"/>
    <property type="match status" value="1"/>
</dbReference>
<feature type="domain" description="AB hydrolase-1" evidence="3">
    <location>
        <begin position="65"/>
        <end position="309"/>
    </location>
</feature>
<dbReference type="Gene3D" id="3.40.50.1820">
    <property type="entry name" value="alpha/beta hydrolase"/>
    <property type="match status" value="1"/>
</dbReference>
<dbReference type="EMBL" id="CACVAQ010000436">
    <property type="protein sequence ID" value="CAA6828715.1"/>
    <property type="molecule type" value="Genomic_DNA"/>
</dbReference>
<keyword evidence="1 4" id="KW-0378">Hydrolase</keyword>
<dbReference type="GO" id="GO:0016787">
    <property type="term" value="F:hydrolase activity"/>
    <property type="evidence" value="ECO:0007669"/>
    <property type="project" value="UniProtKB-KW"/>
</dbReference>
<protein>
    <submittedName>
        <fullName evidence="4">Alpha/beta hydrolase</fullName>
    </submittedName>
</protein>
<dbReference type="Pfam" id="PF00561">
    <property type="entry name" value="Abhydrolase_1"/>
    <property type="match status" value="1"/>
</dbReference>
<feature type="chain" id="PRO_5028043403" evidence="2">
    <location>
        <begin position="39"/>
        <end position="324"/>
    </location>
</feature>
<dbReference type="InterPro" id="IPR029058">
    <property type="entry name" value="AB_hydrolase_fold"/>
</dbReference>
<dbReference type="PRINTS" id="PR00412">
    <property type="entry name" value="EPOXHYDRLASE"/>
</dbReference>
<evidence type="ECO:0000256" key="1">
    <source>
        <dbReference type="ARBA" id="ARBA00022801"/>
    </source>
</evidence>
<evidence type="ECO:0000256" key="2">
    <source>
        <dbReference type="SAM" id="SignalP"/>
    </source>
</evidence>
<sequence>MYCSQKERVESFRKIKKNHFMKIRILFAFLSFSFQMMATEIKVEQIKANGLEFTCRTIGSPSDGPAIILLHGFPETSHMWESTMQHLHEQGYYCMAPDMRGYSPNARPKGRKNYAIELIAKDIVALAAAKQLTNFHLMGHDWGSAIGWSIVGLYPKLVRSWVALSVPHLSALSNAVKYDEQQKKMSSYARVFQLSFLPEAVLKAKDFKRLKESCWYLSTPEQVAVYKEVFGGKRALTTCLHYYRKNWKKMIKIAEGLNISAIKTPTTLIWGDKDTALGRKSIEDTQQYMKGAYELVELDASHWLIQDKPEAVWKAMDAHLAKHK</sequence>
<accession>A0A6S6U2F3</accession>
<evidence type="ECO:0000259" key="3">
    <source>
        <dbReference type="Pfam" id="PF00561"/>
    </source>
</evidence>
<keyword evidence="2" id="KW-0732">Signal</keyword>
<dbReference type="SUPFAM" id="SSF53474">
    <property type="entry name" value="alpha/beta-Hydrolases"/>
    <property type="match status" value="1"/>
</dbReference>